<dbReference type="Proteomes" id="UP001155483">
    <property type="component" value="Unassembled WGS sequence"/>
</dbReference>
<evidence type="ECO:0000256" key="1">
    <source>
        <dbReference type="SAM" id="SignalP"/>
    </source>
</evidence>
<dbReference type="InterPro" id="IPR011042">
    <property type="entry name" value="6-blade_b-propeller_TolB-like"/>
</dbReference>
<comment type="caution">
    <text evidence="2">The sequence shown here is derived from an EMBL/GenBank/DDBJ whole genome shotgun (WGS) entry which is preliminary data.</text>
</comment>
<evidence type="ECO:0008006" key="4">
    <source>
        <dbReference type="Google" id="ProtNLM"/>
    </source>
</evidence>
<proteinExistence type="predicted"/>
<keyword evidence="1" id="KW-0732">Signal</keyword>
<dbReference type="SUPFAM" id="SSF63829">
    <property type="entry name" value="Calcium-dependent phosphotriesterase"/>
    <property type="match status" value="1"/>
</dbReference>
<dbReference type="AlphaFoldDB" id="A0A9X2XYG7"/>
<evidence type="ECO:0000313" key="2">
    <source>
        <dbReference type="EMBL" id="MCU7551080.1"/>
    </source>
</evidence>
<name>A0A9X2XYG7_9BACT</name>
<reference evidence="2" key="2">
    <citation type="submission" date="2023-04" db="EMBL/GenBank/DDBJ databases">
        <title>Paracnuella aquatica gen. nov., sp. nov., a member of the family Chitinophagaceae isolated from a hot spring.</title>
        <authorList>
            <person name="Wang C."/>
        </authorList>
    </citation>
    <scope>NUCLEOTIDE SEQUENCE</scope>
    <source>
        <strain evidence="2">LB-8</strain>
    </source>
</reference>
<gene>
    <name evidence="2" type="ORF">OCK74_18315</name>
</gene>
<organism evidence="2 3">
    <name type="scientific">Paraflavisolibacter caeni</name>
    <dbReference type="NCBI Taxonomy" id="2982496"/>
    <lineage>
        <taxon>Bacteria</taxon>
        <taxon>Pseudomonadati</taxon>
        <taxon>Bacteroidota</taxon>
        <taxon>Chitinophagia</taxon>
        <taxon>Chitinophagales</taxon>
        <taxon>Chitinophagaceae</taxon>
        <taxon>Paraflavisolibacter</taxon>
    </lineage>
</organism>
<feature type="signal peptide" evidence="1">
    <location>
        <begin position="1"/>
        <end position="19"/>
    </location>
</feature>
<feature type="chain" id="PRO_5040776080" description="6-bladed beta-propeller" evidence="1">
    <location>
        <begin position="20"/>
        <end position="270"/>
    </location>
</feature>
<accession>A0A9X2XYG7</accession>
<evidence type="ECO:0000313" key="3">
    <source>
        <dbReference type="Proteomes" id="UP001155483"/>
    </source>
</evidence>
<reference evidence="2" key="1">
    <citation type="submission" date="2022-09" db="EMBL/GenBank/DDBJ databases">
        <authorList>
            <person name="Yuan C."/>
            <person name="Ke Z."/>
        </authorList>
    </citation>
    <scope>NUCLEOTIDE SEQUENCE</scope>
    <source>
        <strain evidence="2">LB-8</strain>
    </source>
</reference>
<dbReference type="EMBL" id="JAOTIF010000017">
    <property type="protein sequence ID" value="MCU7551080.1"/>
    <property type="molecule type" value="Genomic_DNA"/>
</dbReference>
<keyword evidence="3" id="KW-1185">Reference proteome</keyword>
<dbReference type="RefSeq" id="WP_279298519.1">
    <property type="nucleotide sequence ID" value="NZ_JAOTIF010000017.1"/>
</dbReference>
<protein>
    <recommendedName>
        <fullName evidence="4">6-bladed beta-propeller</fullName>
    </recommendedName>
</protein>
<sequence>MKNWFTILLLIILGKSVLAQGDSAFQLVKTYPFEVADAMLDNLDNLYIITPQDQLKKYNINGDSVAAFNGVKRFGKLHSVDVSNPMKLLLFYKDFSRIVMLDRLLTVRGTIDLKQNNIMQASAVGASYDNKIWIFDSYEYKLKKLDEQGSLLQETSDFRILFDQSIVPQQILDRDGLLYLYDTTSGLFVFDYYGTFKRKLPLSNWNSIVIAGKNVLGISNNGINNYSTATLMESRYMFPQNFLRYYRYSLSQNKLIALSKNSVSIFSYRH</sequence>
<dbReference type="Gene3D" id="2.120.10.30">
    <property type="entry name" value="TolB, C-terminal domain"/>
    <property type="match status" value="1"/>
</dbReference>